<accession>A0A9Q3BI62</accession>
<dbReference type="Proteomes" id="UP000765509">
    <property type="component" value="Unassembled WGS sequence"/>
</dbReference>
<evidence type="ECO:0000313" key="3">
    <source>
        <dbReference type="Proteomes" id="UP000765509"/>
    </source>
</evidence>
<evidence type="ECO:0000313" key="2">
    <source>
        <dbReference type="EMBL" id="MBW0465757.1"/>
    </source>
</evidence>
<dbReference type="InterPro" id="IPR046798">
    <property type="entry name" value="2OG-FeII_Oxy_6"/>
</dbReference>
<comment type="caution">
    <text evidence="2">The sequence shown here is derived from an EMBL/GenBank/DDBJ whole genome shotgun (WGS) entry which is preliminary data.</text>
</comment>
<dbReference type="Pfam" id="PF20515">
    <property type="entry name" value="2OG-FeII_Oxy_6"/>
    <property type="match status" value="1"/>
</dbReference>
<sequence length="236" mass="26199">MPVSANITTSNSQSIVNFTSIKPIHFGPVAIFSETGLLTALVKFRPFTIMSEVKVNQWDELSQFLFCKREFTNPIETNGALLEGFMFSIGWRKWSMKNKQFGIYGGLGRIEDTKDEWRNKGANLSLVGCILGSQCFTQKSLCLNRFPDIQTPYAGAASQQSQHFVTPVQAPKASHANPYACTGSQKFQQFFTPVQASNASHTNTYTCTGSQHFTRTSSCLHAFLKIQKIPYTGPAS</sequence>
<protein>
    <recommendedName>
        <fullName evidence="1">Tet-like 2OG-Fe(II) oxygenase domain-containing protein</fullName>
    </recommendedName>
</protein>
<proteinExistence type="predicted"/>
<organism evidence="2 3">
    <name type="scientific">Austropuccinia psidii MF-1</name>
    <dbReference type="NCBI Taxonomy" id="1389203"/>
    <lineage>
        <taxon>Eukaryota</taxon>
        <taxon>Fungi</taxon>
        <taxon>Dikarya</taxon>
        <taxon>Basidiomycota</taxon>
        <taxon>Pucciniomycotina</taxon>
        <taxon>Pucciniomycetes</taxon>
        <taxon>Pucciniales</taxon>
        <taxon>Sphaerophragmiaceae</taxon>
        <taxon>Austropuccinia</taxon>
    </lineage>
</organism>
<name>A0A9Q3BI62_9BASI</name>
<reference evidence="2" key="1">
    <citation type="submission" date="2021-03" db="EMBL/GenBank/DDBJ databases">
        <title>Draft genome sequence of rust myrtle Austropuccinia psidii MF-1, a brazilian biotype.</title>
        <authorList>
            <person name="Quecine M.C."/>
            <person name="Pachon D.M.R."/>
            <person name="Bonatelli M.L."/>
            <person name="Correr F.H."/>
            <person name="Franceschini L.M."/>
            <person name="Leite T.F."/>
            <person name="Margarido G.R.A."/>
            <person name="Almeida C.A."/>
            <person name="Ferrarezi J.A."/>
            <person name="Labate C.A."/>
        </authorList>
    </citation>
    <scope>NUCLEOTIDE SEQUENCE</scope>
    <source>
        <strain evidence="2">MF-1</strain>
    </source>
</reference>
<dbReference type="OrthoDB" id="10693625at2759"/>
<keyword evidence="3" id="KW-1185">Reference proteome</keyword>
<dbReference type="AlphaFoldDB" id="A0A9Q3BI62"/>
<gene>
    <name evidence="2" type="ORF">O181_005472</name>
</gene>
<evidence type="ECO:0000259" key="1">
    <source>
        <dbReference type="Pfam" id="PF20515"/>
    </source>
</evidence>
<feature type="domain" description="Tet-like 2OG-Fe(II) oxygenase" evidence="1">
    <location>
        <begin position="54"/>
        <end position="134"/>
    </location>
</feature>
<dbReference type="EMBL" id="AVOT02001120">
    <property type="protein sequence ID" value="MBW0465757.1"/>
    <property type="molecule type" value="Genomic_DNA"/>
</dbReference>